<protein>
    <submittedName>
        <fullName evidence="1">Uncharacterized protein</fullName>
    </submittedName>
</protein>
<sequence length="252" mass="29293">MGVRKEEKDGLFIVKIVILICFQSVFWKKTRQLKGITKMVWRKGRQPRKGGFAMEMSVTKHKKEYLRASFGARKNSIKEKDDRRKEEEEKEDIDEEDEKDQEEVWVYVCTCVILLVPRFDLSFPMNVIYFFKMREEDEDEVNGHNEDEDVDVNEDEDSNNGRIPYSRFISTAVGDQTEGSNGFGALPNQVEIPAGPNTRRVNNRVSFCSDLERVKEEETVRFLLQPKGCDLGFPLLQRTKGIRALLQASKER</sequence>
<evidence type="ECO:0000313" key="2">
    <source>
        <dbReference type="Proteomes" id="UP000828048"/>
    </source>
</evidence>
<dbReference type="Proteomes" id="UP000828048">
    <property type="component" value="Chromosome 3"/>
</dbReference>
<accession>A0ACB7YY82</accession>
<evidence type="ECO:0000313" key="1">
    <source>
        <dbReference type="EMBL" id="KAH7858263.1"/>
    </source>
</evidence>
<keyword evidence="2" id="KW-1185">Reference proteome</keyword>
<name>A0ACB7YY82_9ERIC</name>
<reference evidence="1 2" key="1">
    <citation type="journal article" date="2021" name="Hortic Res">
        <title>High-quality reference genome and annotation aids understanding of berry development for evergreen blueberry (Vaccinium darrowii).</title>
        <authorList>
            <person name="Yu J."/>
            <person name="Hulse-Kemp A.M."/>
            <person name="Babiker E."/>
            <person name="Staton M."/>
        </authorList>
    </citation>
    <scope>NUCLEOTIDE SEQUENCE [LARGE SCALE GENOMIC DNA]</scope>
    <source>
        <strain evidence="2">cv. NJ 8807/NJ 8810</strain>
        <tissue evidence="1">Young leaf</tissue>
    </source>
</reference>
<dbReference type="EMBL" id="CM037153">
    <property type="protein sequence ID" value="KAH7858263.1"/>
    <property type="molecule type" value="Genomic_DNA"/>
</dbReference>
<proteinExistence type="predicted"/>
<comment type="caution">
    <text evidence="1">The sequence shown here is derived from an EMBL/GenBank/DDBJ whole genome shotgun (WGS) entry which is preliminary data.</text>
</comment>
<gene>
    <name evidence="1" type="ORF">Vadar_021830</name>
</gene>
<organism evidence="1 2">
    <name type="scientific">Vaccinium darrowii</name>
    <dbReference type="NCBI Taxonomy" id="229202"/>
    <lineage>
        <taxon>Eukaryota</taxon>
        <taxon>Viridiplantae</taxon>
        <taxon>Streptophyta</taxon>
        <taxon>Embryophyta</taxon>
        <taxon>Tracheophyta</taxon>
        <taxon>Spermatophyta</taxon>
        <taxon>Magnoliopsida</taxon>
        <taxon>eudicotyledons</taxon>
        <taxon>Gunneridae</taxon>
        <taxon>Pentapetalae</taxon>
        <taxon>asterids</taxon>
        <taxon>Ericales</taxon>
        <taxon>Ericaceae</taxon>
        <taxon>Vaccinioideae</taxon>
        <taxon>Vaccinieae</taxon>
        <taxon>Vaccinium</taxon>
    </lineage>
</organism>